<proteinExistence type="predicted"/>
<comment type="caution">
    <text evidence="2">The sequence shown here is derived from an EMBL/GenBank/DDBJ whole genome shotgun (WGS) entry which is preliminary data.</text>
</comment>
<name>A0A5B7H8A3_PORTR</name>
<dbReference type="Proteomes" id="UP000324222">
    <property type="component" value="Unassembled WGS sequence"/>
</dbReference>
<dbReference type="EMBL" id="VSRR010022829">
    <property type="protein sequence ID" value="MPC65024.1"/>
    <property type="molecule type" value="Genomic_DNA"/>
</dbReference>
<feature type="region of interest" description="Disordered" evidence="1">
    <location>
        <begin position="1"/>
        <end position="98"/>
    </location>
</feature>
<evidence type="ECO:0000256" key="1">
    <source>
        <dbReference type="SAM" id="MobiDB-lite"/>
    </source>
</evidence>
<dbReference type="AlphaFoldDB" id="A0A5B7H8A3"/>
<keyword evidence="3" id="KW-1185">Reference proteome</keyword>
<evidence type="ECO:0000313" key="3">
    <source>
        <dbReference type="Proteomes" id="UP000324222"/>
    </source>
</evidence>
<reference evidence="2 3" key="1">
    <citation type="submission" date="2019-05" db="EMBL/GenBank/DDBJ databases">
        <title>Another draft genome of Portunus trituberculatus and its Hox gene families provides insights of decapod evolution.</title>
        <authorList>
            <person name="Jeong J.-H."/>
            <person name="Song I."/>
            <person name="Kim S."/>
            <person name="Choi T."/>
            <person name="Kim D."/>
            <person name="Ryu S."/>
            <person name="Kim W."/>
        </authorList>
    </citation>
    <scope>NUCLEOTIDE SEQUENCE [LARGE SCALE GENOMIC DNA]</scope>
    <source>
        <tissue evidence="2">Muscle</tissue>
    </source>
</reference>
<evidence type="ECO:0000313" key="2">
    <source>
        <dbReference type="EMBL" id="MPC65024.1"/>
    </source>
</evidence>
<accession>A0A5B7H8A3</accession>
<organism evidence="2 3">
    <name type="scientific">Portunus trituberculatus</name>
    <name type="common">Swimming crab</name>
    <name type="synonym">Neptunus trituberculatus</name>
    <dbReference type="NCBI Taxonomy" id="210409"/>
    <lineage>
        <taxon>Eukaryota</taxon>
        <taxon>Metazoa</taxon>
        <taxon>Ecdysozoa</taxon>
        <taxon>Arthropoda</taxon>
        <taxon>Crustacea</taxon>
        <taxon>Multicrustacea</taxon>
        <taxon>Malacostraca</taxon>
        <taxon>Eumalacostraca</taxon>
        <taxon>Eucarida</taxon>
        <taxon>Decapoda</taxon>
        <taxon>Pleocyemata</taxon>
        <taxon>Brachyura</taxon>
        <taxon>Eubrachyura</taxon>
        <taxon>Portunoidea</taxon>
        <taxon>Portunidae</taxon>
        <taxon>Portuninae</taxon>
        <taxon>Portunus</taxon>
    </lineage>
</organism>
<protein>
    <submittedName>
        <fullName evidence="2">Uncharacterized protein</fullName>
    </submittedName>
</protein>
<feature type="compositionally biased region" description="Polar residues" evidence="1">
    <location>
        <begin position="1"/>
        <end position="10"/>
    </location>
</feature>
<gene>
    <name evidence="2" type="ORF">E2C01_059148</name>
</gene>
<sequence length="98" mass="10351">MVSVQLSVMPSVSDRASCEDGLSMESSDDIITAIPCGPTVSKSAVQPDPRPPMTSRSDDGSHHSPVGWKAAVHRTGISQLPVSHRQPLQKAHPSTAPK</sequence>